<protein>
    <submittedName>
        <fullName evidence="1">Uncharacterized protein</fullName>
    </submittedName>
</protein>
<evidence type="ECO:0000313" key="1">
    <source>
        <dbReference type="EMBL" id="KAI7937204.1"/>
    </source>
</evidence>
<reference evidence="2" key="2">
    <citation type="journal article" date="2018" name="Mol. Plant Microbe Interact.">
        <title>Genome sequence resources for the wheat stripe rust pathogen (Puccinia striiformis f. sp. tritici) and the barley stripe rust pathogen (Puccinia striiformis f. sp. hordei).</title>
        <authorList>
            <person name="Xia C."/>
            <person name="Wang M."/>
            <person name="Yin C."/>
            <person name="Cornejo O.E."/>
            <person name="Hulbert S.H."/>
            <person name="Chen X."/>
        </authorList>
    </citation>
    <scope>NUCLEOTIDE SEQUENCE [LARGE SCALE GENOMIC DNA]</scope>
    <source>
        <strain evidence="2">93-210</strain>
    </source>
</reference>
<dbReference type="EMBL" id="CM045881">
    <property type="protein sequence ID" value="KAI7937204.1"/>
    <property type="molecule type" value="Genomic_DNA"/>
</dbReference>
<name>A0ACC0DTH2_9BASI</name>
<accession>A0ACC0DTH2</accession>
<evidence type="ECO:0000313" key="2">
    <source>
        <dbReference type="Proteomes" id="UP001060170"/>
    </source>
</evidence>
<reference evidence="2" key="1">
    <citation type="journal article" date="2018" name="BMC Genomics">
        <title>Genomic insights into host adaptation between the wheat stripe rust pathogen (Puccinia striiformis f. sp. tritici) and the barley stripe rust pathogen (Puccinia striiformis f. sp. hordei).</title>
        <authorList>
            <person name="Xia C."/>
            <person name="Wang M."/>
            <person name="Yin C."/>
            <person name="Cornejo O.E."/>
            <person name="Hulbert S.H."/>
            <person name="Chen X."/>
        </authorList>
    </citation>
    <scope>NUCLEOTIDE SEQUENCE [LARGE SCALE GENOMIC DNA]</scope>
    <source>
        <strain evidence="2">93-210</strain>
    </source>
</reference>
<gene>
    <name evidence="1" type="ORF">MJO28_016103</name>
</gene>
<dbReference type="Proteomes" id="UP001060170">
    <property type="component" value="Chromosome 17"/>
</dbReference>
<proteinExistence type="predicted"/>
<reference evidence="1 2" key="3">
    <citation type="journal article" date="2022" name="Microbiol. Spectr.">
        <title>Folding features and dynamics of 3D genome architecture in plant fungal pathogens.</title>
        <authorList>
            <person name="Xia C."/>
        </authorList>
    </citation>
    <scope>NUCLEOTIDE SEQUENCE [LARGE SCALE GENOMIC DNA]</scope>
    <source>
        <strain evidence="1 2">93-210</strain>
    </source>
</reference>
<keyword evidence="2" id="KW-1185">Reference proteome</keyword>
<organism evidence="1 2">
    <name type="scientific">Puccinia striiformis f. sp. tritici</name>
    <dbReference type="NCBI Taxonomy" id="168172"/>
    <lineage>
        <taxon>Eukaryota</taxon>
        <taxon>Fungi</taxon>
        <taxon>Dikarya</taxon>
        <taxon>Basidiomycota</taxon>
        <taxon>Pucciniomycotina</taxon>
        <taxon>Pucciniomycetes</taxon>
        <taxon>Pucciniales</taxon>
        <taxon>Pucciniaceae</taxon>
        <taxon>Puccinia</taxon>
    </lineage>
</organism>
<comment type="caution">
    <text evidence="1">The sequence shown here is derived from an EMBL/GenBank/DDBJ whole genome shotgun (WGS) entry which is preliminary data.</text>
</comment>
<sequence length="91" mass="10705">MERRQPVSSTPSTLPKEHSTIQRWLSKRLSFQMNLLFLSATNQTISHEYNDEARSLGVPKEENHPRTYWSDSVTELDNFLVILDREQNQET</sequence>